<evidence type="ECO:0000256" key="2">
    <source>
        <dbReference type="ARBA" id="ARBA00022676"/>
    </source>
</evidence>
<keyword evidence="6" id="KW-1185">Reference proteome</keyword>
<sequence>MIINCVVVTYNRLALLKECLDALDKQTYPIHKIVIVDNCSTDGTGAFLESLANQSRYMIIRTTENIGGSGGFSLGLKTAVLDGCDYAWLMDDDTIPQPTALEELVKAVSLDKTPGFICSRVNWTDGTPHVMNKASVIHENGNPVKVTKGNVSAFRCNLCSFVSVLINSEAVYQLGLPVKEFFIWCDDIEYTLRIARAGYPCFYVETSVVYHKTVSNYAPSIDKAPATMAWRFYYQARNRCYMKRQQIKVKLFFVLSVLNMYRVYKHRIGKRKDNHSEEFLKAVKKGCIDGLHFAPSIEYLNKPK</sequence>
<dbReference type="PANTHER" id="PTHR43179:SF12">
    <property type="entry name" value="GALACTOFURANOSYLTRANSFERASE GLFT2"/>
    <property type="match status" value="1"/>
</dbReference>
<name>A0ABR8VBM0_9BACT</name>
<gene>
    <name evidence="5" type="ORF">H9626_07870</name>
</gene>
<proteinExistence type="inferred from homology"/>
<evidence type="ECO:0000256" key="1">
    <source>
        <dbReference type="ARBA" id="ARBA00006739"/>
    </source>
</evidence>
<evidence type="ECO:0000313" key="6">
    <source>
        <dbReference type="Proteomes" id="UP000616346"/>
    </source>
</evidence>
<evidence type="ECO:0000259" key="4">
    <source>
        <dbReference type="Pfam" id="PF00535"/>
    </source>
</evidence>
<reference evidence="5 6" key="1">
    <citation type="submission" date="2020-08" db="EMBL/GenBank/DDBJ databases">
        <title>A Genomic Blueprint of the Chicken Gut Microbiome.</title>
        <authorList>
            <person name="Gilroy R."/>
            <person name="Ravi A."/>
            <person name="Getino M."/>
            <person name="Pursley I."/>
            <person name="Horton D.L."/>
            <person name="Alikhan N.-F."/>
            <person name="Baker D."/>
            <person name="Gharbi K."/>
            <person name="Hall N."/>
            <person name="Watson M."/>
            <person name="Adriaenssens E.M."/>
            <person name="Foster-Nyarko E."/>
            <person name="Jarju S."/>
            <person name="Secka A."/>
            <person name="Antonio M."/>
            <person name="Oren A."/>
            <person name="Chaudhuri R."/>
            <person name="La Ragione R.M."/>
            <person name="Hildebrand F."/>
            <person name="Pallen M.J."/>
        </authorList>
    </citation>
    <scope>NUCLEOTIDE SEQUENCE [LARGE SCALE GENOMIC DNA]</scope>
    <source>
        <strain evidence="5 6">Sa1YUN3</strain>
    </source>
</reference>
<keyword evidence="2" id="KW-0328">Glycosyltransferase</keyword>
<organism evidence="5 6">
    <name type="scientific">Phocaeicola faecium</name>
    <dbReference type="NCBI Taxonomy" id="2762213"/>
    <lineage>
        <taxon>Bacteria</taxon>
        <taxon>Pseudomonadati</taxon>
        <taxon>Bacteroidota</taxon>
        <taxon>Bacteroidia</taxon>
        <taxon>Bacteroidales</taxon>
        <taxon>Bacteroidaceae</taxon>
        <taxon>Phocaeicola</taxon>
    </lineage>
</organism>
<keyword evidence="3" id="KW-0808">Transferase</keyword>
<dbReference type="Pfam" id="PF00535">
    <property type="entry name" value="Glycos_transf_2"/>
    <property type="match status" value="1"/>
</dbReference>
<comment type="caution">
    <text evidence="5">The sequence shown here is derived from an EMBL/GenBank/DDBJ whole genome shotgun (WGS) entry which is preliminary data.</text>
</comment>
<dbReference type="Gene3D" id="3.90.550.10">
    <property type="entry name" value="Spore Coat Polysaccharide Biosynthesis Protein SpsA, Chain A"/>
    <property type="match status" value="1"/>
</dbReference>
<feature type="domain" description="Glycosyltransferase 2-like" evidence="4">
    <location>
        <begin position="6"/>
        <end position="132"/>
    </location>
</feature>
<dbReference type="RefSeq" id="WP_191710135.1">
    <property type="nucleotide sequence ID" value="NZ_JACSPQ010000006.1"/>
</dbReference>
<dbReference type="CDD" id="cd04185">
    <property type="entry name" value="GT_2_like_b"/>
    <property type="match status" value="1"/>
</dbReference>
<accession>A0ABR8VBM0</accession>
<evidence type="ECO:0000313" key="5">
    <source>
        <dbReference type="EMBL" id="MBD8002130.1"/>
    </source>
</evidence>
<dbReference type="SUPFAM" id="SSF53448">
    <property type="entry name" value="Nucleotide-diphospho-sugar transferases"/>
    <property type="match status" value="1"/>
</dbReference>
<dbReference type="InterPro" id="IPR001173">
    <property type="entry name" value="Glyco_trans_2-like"/>
</dbReference>
<protein>
    <submittedName>
        <fullName evidence="5">Glycosyltransferase family 2 protein</fullName>
    </submittedName>
</protein>
<dbReference type="Proteomes" id="UP000616346">
    <property type="component" value="Unassembled WGS sequence"/>
</dbReference>
<dbReference type="PANTHER" id="PTHR43179">
    <property type="entry name" value="RHAMNOSYLTRANSFERASE WBBL"/>
    <property type="match status" value="1"/>
</dbReference>
<dbReference type="EMBL" id="JACSPQ010000006">
    <property type="protein sequence ID" value="MBD8002130.1"/>
    <property type="molecule type" value="Genomic_DNA"/>
</dbReference>
<dbReference type="InterPro" id="IPR029044">
    <property type="entry name" value="Nucleotide-diphossugar_trans"/>
</dbReference>
<evidence type="ECO:0000256" key="3">
    <source>
        <dbReference type="ARBA" id="ARBA00022679"/>
    </source>
</evidence>
<comment type="similarity">
    <text evidence="1">Belongs to the glycosyltransferase 2 family.</text>
</comment>